<dbReference type="STRING" id="1182542.W9Y418"/>
<dbReference type="AlphaFoldDB" id="W9Y418"/>
<evidence type="ECO:0000313" key="2">
    <source>
        <dbReference type="EMBL" id="EXJ84365.1"/>
    </source>
</evidence>
<feature type="region of interest" description="Disordered" evidence="1">
    <location>
        <begin position="12"/>
        <end position="74"/>
    </location>
</feature>
<feature type="compositionally biased region" description="Basic and acidic residues" evidence="1">
    <location>
        <begin position="41"/>
        <end position="51"/>
    </location>
</feature>
<dbReference type="OrthoDB" id="5324692at2759"/>
<dbReference type="Proteomes" id="UP000019478">
    <property type="component" value="Unassembled WGS sequence"/>
</dbReference>
<reference evidence="2 3" key="1">
    <citation type="submission" date="2013-03" db="EMBL/GenBank/DDBJ databases">
        <title>The Genome Sequence of Capronia epimyces CBS 606.96.</title>
        <authorList>
            <consortium name="The Broad Institute Genomics Platform"/>
            <person name="Cuomo C."/>
            <person name="de Hoog S."/>
            <person name="Gorbushina A."/>
            <person name="Walker B."/>
            <person name="Young S.K."/>
            <person name="Zeng Q."/>
            <person name="Gargeya S."/>
            <person name="Fitzgerald M."/>
            <person name="Haas B."/>
            <person name="Abouelleil A."/>
            <person name="Allen A.W."/>
            <person name="Alvarado L."/>
            <person name="Arachchi H.M."/>
            <person name="Berlin A.M."/>
            <person name="Chapman S.B."/>
            <person name="Gainer-Dewar J."/>
            <person name="Goldberg J."/>
            <person name="Griggs A."/>
            <person name="Gujja S."/>
            <person name="Hansen M."/>
            <person name="Howarth C."/>
            <person name="Imamovic A."/>
            <person name="Ireland A."/>
            <person name="Larimer J."/>
            <person name="McCowan C."/>
            <person name="Murphy C."/>
            <person name="Pearson M."/>
            <person name="Poon T.W."/>
            <person name="Priest M."/>
            <person name="Roberts A."/>
            <person name="Saif S."/>
            <person name="Shea T."/>
            <person name="Sisk P."/>
            <person name="Sykes S."/>
            <person name="Wortman J."/>
            <person name="Nusbaum C."/>
            <person name="Birren B."/>
        </authorList>
    </citation>
    <scope>NUCLEOTIDE SEQUENCE [LARGE SCALE GENOMIC DNA]</scope>
    <source>
        <strain evidence="2 3">CBS 606.96</strain>
    </source>
</reference>
<feature type="compositionally biased region" description="Pro residues" evidence="1">
    <location>
        <begin position="31"/>
        <end position="40"/>
    </location>
</feature>
<feature type="compositionally biased region" description="Polar residues" evidence="1">
    <location>
        <begin position="103"/>
        <end position="113"/>
    </location>
</feature>
<dbReference type="HOGENOM" id="CLU_451964_0_0_1"/>
<keyword evidence="3" id="KW-1185">Reference proteome</keyword>
<gene>
    <name evidence="2" type="ORF">A1O3_05032</name>
</gene>
<dbReference type="RefSeq" id="XP_007733350.1">
    <property type="nucleotide sequence ID" value="XM_007735160.1"/>
</dbReference>
<evidence type="ECO:0000313" key="3">
    <source>
        <dbReference type="Proteomes" id="UP000019478"/>
    </source>
</evidence>
<dbReference type="EMBL" id="AMGY01000004">
    <property type="protein sequence ID" value="EXJ84365.1"/>
    <property type="molecule type" value="Genomic_DNA"/>
</dbReference>
<accession>W9Y418</accession>
<feature type="compositionally biased region" description="Polar residues" evidence="1">
    <location>
        <begin position="12"/>
        <end position="21"/>
    </location>
</feature>
<dbReference type="GeneID" id="19169150"/>
<dbReference type="eggNOG" id="ENOG502SJTA">
    <property type="taxonomic scope" value="Eukaryota"/>
</dbReference>
<comment type="caution">
    <text evidence="2">The sequence shown here is derived from an EMBL/GenBank/DDBJ whole genome shotgun (WGS) entry which is preliminary data.</text>
</comment>
<name>W9Y418_9EURO</name>
<protein>
    <submittedName>
        <fullName evidence="2">Uncharacterized protein</fullName>
    </submittedName>
</protein>
<feature type="region of interest" description="Disordered" evidence="1">
    <location>
        <begin position="103"/>
        <end position="268"/>
    </location>
</feature>
<feature type="compositionally biased region" description="Pro residues" evidence="1">
    <location>
        <begin position="250"/>
        <end position="264"/>
    </location>
</feature>
<organism evidence="2 3">
    <name type="scientific">Capronia epimyces CBS 606.96</name>
    <dbReference type="NCBI Taxonomy" id="1182542"/>
    <lineage>
        <taxon>Eukaryota</taxon>
        <taxon>Fungi</taxon>
        <taxon>Dikarya</taxon>
        <taxon>Ascomycota</taxon>
        <taxon>Pezizomycotina</taxon>
        <taxon>Eurotiomycetes</taxon>
        <taxon>Chaetothyriomycetidae</taxon>
        <taxon>Chaetothyriales</taxon>
        <taxon>Herpotrichiellaceae</taxon>
        <taxon>Capronia</taxon>
    </lineage>
</organism>
<feature type="compositionally biased region" description="Low complexity" evidence="1">
    <location>
        <begin position="114"/>
        <end position="126"/>
    </location>
</feature>
<proteinExistence type="predicted"/>
<feature type="compositionally biased region" description="Polar residues" evidence="1">
    <location>
        <begin position="221"/>
        <end position="231"/>
    </location>
</feature>
<sequence>MEDYFAKAFVANQNKRANLGNSQSRPVSPRTSPPQSPPRTPRSDRSARDYFEPPSSAAKPSRPRSRPPSWDDSHFRDIKPLTSLLGAATLGTSLVAKAIPTLSRSPTSHSGETPSSGSQSHPSSGQRSRKPSPISGEPAPISYNLSNTNLTAIRDEGPSTRTTTYTVHENRALPLSATYAPTVTLEPPRPSVRAASYSHSHSHSHSHSPDLARPPVLYRAHSSTSSPSSQGFHPPVHFPVHQAASSAPITPDPAPSVHLPPRPTSLPTCPRSRPIAGLHDWYTIRDLPHLDFCPTCMGFLGASRFRDHFIPSLPKDPRQPVVCAMSFSWLRVAWIQTIKQDRKDLTLVWQISTPPPQETRPCAGSKADLRRWYHLTDPRTARQVENFDICSACVRNLDLIFPKLQYHLFDRPANKPSQEKVCNMNTSSRHFFPIILELERLADRREKEQLRQKDIQDFVDFVRRISRHRECAKDTMLATPSWHCIPDLPELTICEECFEEVVWPLRDRPIARDVSKTLKIVPASRRSQLVSGISCQLYSDRMRKIFFEAVSRNDFEGLKTAAKYRYSMEHRLQEMHKLYEMDQKAGIDRRAEMEKNIAIWKSIE</sequence>
<evidence type="ECO:0000256" key="1">
    <source>
        <dbReference type="SAM" id="MobiDB-lite"/>
    </source>
</evidence>